<keyword evidence="3" id="KW-1185">Reference proteome</keyword>
<comment type="caution">
    <text evidence="2">The sequence shown here is derived from an EMBL/GenBank/DDBJ whole genome shotgun (WGS) entry which is preliminary data.</text>
</comment>
<protein>
    <submittedName>
        <fullName evidence="2">N-acetylmuramoyl-L-alanine amidase</fullName>
    </submittedName>
</protein>
<name>A0ABR7VFI3_9FLAO</name>
<dbReference type="PROSITE" id="PS51782">
    <property type="entry name" value="LYSM"/>
    <property type="match status" value="1"/>
</dbReference>
<sequence length="307" mass="34196">MSFTKNILLITLTIISCQGAISQEALKTVVAQNGDGIFSILRNEGIEIAKYYEAFLELNQDKLMNGSDLVVGETYRIPNAPDSFKNRGLIISVSDGGERPIFERELASLKLKDSSLANTVYYLMEHTSGNKKVISNNVDNGITVSMARKLLQSGARVYLLDSSLKDSLDLIDYVGIVNKKYLRHNGDYQRFVVIDNGGITSNTRTDIAVYHYAESRESKRFADNMLRVFSKNTVKREALNDYSKMFTDFEDIAFAKNSLPPITFIVMGSNSVSDDKTLKVNGNKNNIANLITNGILSDYSNTEFGDN</sequence>
<evidence type="ECO:0000313" key="2">
    <source>
        <dbReference type="EMBL" id="MBD0851625.1"/>
    </source>
</evidence>
<accession>A0ABR7VFI3</accession>
<feature type="domain" description="LysM" evidence="1">
    <location>
        <begin position="27"/>
        <end position="77"/>
    </location>
</feature>
<organism evidence="2 3">
    <name type="scientific">Maribacter arenosus</name>
    <dbReference type="NCBI Taxonomy" id="1854708"/>
    <lineage>
        <taxon>Bacteria</taxon>
        <taxon>Pseudomonadati</taxon>
        <taxon>Bacteroidota</taxon>
        <taxon>Flavobacteriia</taxon>
        <taxon>Flavobacteriales</taxon>
        <taxon>Flavobacteriaceae</taxon>
        <taxon>Maribacter</taxon>
    </lineage>
</organism>
<dbReference type="Proteomes" id="UP000598350">
    <property type="component" value="Unassembled WGS sequence"/>
</dbReference>
<evidence type="ECO:0000259" key="1">
    <source>
        <dbReference type="PROSITE" id="PS51782"/>
    </source>
</evidence>
<gene>
    <name evidence="2" type="ORF">HPE63_13170</name>
</gene>
<dbReference type="RefSeq" id="WP_188314729.1">
    <property type="nucleotide sequence ID" value="NZ_JABTCG010000004.1"/>
</dbReference>
<reference evidence="2 3" key="1">
    <citation type="submission" date="2020-05" db="EMBL/GenBank/DDBJ databases">
        <title>The draft genome sequence of Maribacter arenosus CAU 1321.</title>
        <authorList>
            <person name="Mu L."/>
        </authorList>
    </citation>
    <scope>NUCLEOTIDE SEQUENCE [LARGE SCALE GENOMIC DNA]</scope>
    <source>
        <strain evidence="2 3">CAU 1321</strain>
    </source>
</reference>
<evidence type="ECO:0000313" key="3">
    <source>
        <dbReference type="Proteomes" id="UP000598350"/>
    </source>
</evidence>
<dbReference type="InterPro" id="IPR018392">
    <property type="entry name" value="LysM"/>
</dbReference>
<dbReference type="EMBL" id="JABTCG010000004">
    <property type="protein sequence ID" value="MBD0851625.1"/>
    <property type="molecule type" value="Genomic_DNA"/>
</dbReference>
<proteinExistence type="predicted"/>
<dbReference type="PROSITE" id="PS51257">
    <property type="entry name" value="PROKAR_LIPOPROTEIN"/>
    <property type="match status" value="1"/>
</dbReference>
<dbReference type="Gene3D" id="3.40.630.40">
    <property type="entry name" value="Zn-dependent exopeptidases"/>
    <property type="match status" value="1"/>
</dbReference>